<dbReference type="KEGG" id="soe:110790648"/>
<dbReference type="PANTHER" id="PTHR48475">
    <property type="entry name" value="RIBONUCLEASE H"/>
    <property type="match status" value="1"/>
</dbReference>
<reference evidence="3" key="2">
    <citation type="submission" date="2025-08" db="UniProtKB">
        <authorList>
            <consortium name="RefSeq"/>
        </authorList>
    </citation>
    <scope>IDENTIFICATION</scope>
    <source>
        <tissue evidence="3">Leaf</tissue>
    </source>
</reference>
<dbReference type="InterPro" id="IPR041577">
    <property type="entry name" value="RT_RNaseH_2"/>
</dbReference>
<protein>
    <recommendedName>
        <fullName evidence="1">RNase H type-1 domain-containing protein</fullName>
    </recommendedName>
</protein>
<dbReference type="InterPro" id="IPR036397">
    <property type="entry name" value="RNaseH_sf"/>
</dbReference>
<proteinExistence type="predicted"/>
<keyword evidence="2" id="KW-1185">Reference proteome</keyword>
<reference evidence="2" key="1">
    <citation type="journal article" date="2021" name="Nat. Commun.">
        <title>Genomic analyses provide insights into spinach domestication and the genetic basis of agronomic traits.</title>
        <authorList>
            <person name="Cai X."/>
            <person name="Sun X."/>
            <person name="Xu C."/>
            <person name="Sun H."/>
            <person name="Wang X."/>
            <person name="Ge C."/>
            <person name="Zhang Z."/>
            <person name="Wang Q."/>
            <person name="Fei Z."/>
            <person name="Jiao C."/>
            <person name="Wang Q."/>
        </authorList>
    </citation>
    <scope>NUCLEOTIDE SEQUENCE [LARGE SCALE GENOMIC DNA]</scope>
    <source>
        <strain evidence="2">cv. Varoflay</strain>
    </source>
</reference>
<dbReference type="PANTHER" id="PTHR48475:SF2">
    <property type="entry name" value="RIBONUCLEASE H"/>
    <property type="match status" value="1"/>
</dbReference>
<dbReference type="SUPFAM" id="SSF53098">
    <property type="entry name" value="Ribonuclease H-like"/>
    <property type="match status" value="1"/>
</dbReference>
<dbReference type="InterPro" id="IPR043128">
    <property type="entry name" value="Rev_trsase/Diguanyl_cyclase"/>
</dbReference>
<dbReference type="Pfam" id="PF17919">
    <property type="entry name" value="RT_RNaseH_2"/>
    <property type="match status" value="1"/>
</dbReference>
<dbReference type="SUPFAM" id="SSF56672">
    <property type="entry name" value="DNA/RNA polymerases"/>
    <property type="match status" value="1"/>
</dbReference>
<dbReference type="RefSeq" id="XP_021851117.1">
    <property type="nucleotide sequence ID" value="XM_021995425.1"/>
</dbReference>
<dbReference type="GeneID" id="110790648"/>
<dbReference type="OrthoDB" id="101614at2759"/>
<dbReference type="Proteomes" id="UP000813463">
    <property type="component" value="Chromosome 4"/>
</dbReference>
<dbReference type="GO" id="GO:0004523">
    <property type="term" value="F:RNA-DNA hybrid ribonuclease activity"/>
    <property type="evidence" value="ECO:0007669"/>
    <property type="project" value="InterPro"/>
</dbReference>
<dbReference type="Gene3D" id="3.30.70.270">
    <property type="match status" value="2"/>
</dbReference>
<organism evidence="2 3">
    <name type="scientific">Spinacia oleracea</name>
    <name type="common">Spinach</name>
    <dbReference type="NCBI Taxonomy" id="3562"/>
    <lineage>
        <taxon>Eukaryota</taxon>
        <taxon>Viridiplantae</taxon>
        <taxon>Streptophyta</taxon>
        <taxon>Embryophyta</taxon>
        <taxon>Tracheophyta</taxon>
        <taxon>Spermatophyta</taxon>
        <taxon>Magnoliopsida</taxon>
        <taxon>eudicotyledons</taxon>
        <taxon>Gunneridae</taxon>
        <taxon>Pentapetalae</taxon>
        <taxon>Caryophyllales</taxon>
        <taxon>Chenopodiaceae</taxon>
        <taxon>Chenopodioideae</taxon>
        <taxon>Anserineae</taxon>
        <taxon>Spinacia</taxon>
    </lineage>
</organism>
<evidence type="ECO:0000313" key="3">
    <source>
        <dbReference type="RefSeq" id="XP_021851117.1"/>
    </source>
</evidence>
<accession>A0A9R0IL76</accession>
<feature type="domain" description="RNase H type-1" evidence="1">
    <location>
        <begin position="268"/>
        <end position="397"/>
    </location>
</feature>
<evidence type="ECO:0000259" key="1">
    <source>
        <dbReference type="PROSITE" id="PS50879"/>
    </source>
</evidence>
<gene>
    <name evidence="3" type="primary">LOC110790648</name>
</gene>
<dbReference type="PROSITE" id="PS50879">
    <property type="entry name" value="RNASE_H_1"/>
    <property type="match status" value="1"/>
</dbReference>
<dbReference type="CDD" id="cd09279">
    <property type="entry name" value="RNase_HI_like"/>
    <property type="match status" value="1"/>
</dbReference>
<dbReference type="Pfam" id="PF13456">
    <property type="entry name" value="RVT_3"/>
    <property type="match status" value="1"/>
</dbReference>
<dbReference type="InterPro" id="IPR012337">
    <property type="entry name" value="RNaseH-like_sf"/>
</dbReference>
<evidence type="ECO:0000313" key="2">
    <source>
        <dbReference type="Proteomes" id="UP000813463"/>
    </source>
</evidence>
<name>A0A9R0IL76_SPIOL</name>
<sequence>MIVKLKAKADHVTDLRETLLTLRKYGMKLNPQKCVFGVKGGKCLGLLVDERGIEANPDKIQAILDIKSPQTVKQVQRLTRCIAALGRFLSRSADKSLSFFKTLKGSSFQWDAEAEVAFQQLKDHLSSLPKLVSPLPGEPIFLYLAVSELSLSAVLVAERENTQHPVYFVSHAYRGAESRYSDTEKLVLALVMASRKLKHYFQAHPIKVLTSQPIQKIIEGKNHSSRMTDWAHQIVDFGLEYEPRREIKAQAPAAFVAECTNCPEQSLNSTPWILNVDGSSSKSGSGAGILIVCPSGGRFEYVVKFDFNTSNNEAEYEALILVLELCQVAGANTIHAFSDSQLIVGQMTGEYEAKEDSMQMYLNKAKNMSKTLAEFKIQYVPRGENTQANALARMASSAEGLAPRTIMWEVLKEPSINKPAVNYLDRSNTWMNHIVAYKRSQELPEDEKEAAQVKKRAEWFVWYEENLYKKSYTHPLLKCITPEDGDYVLREIHQGACGSHQGSRTTAGKTLRA</sequence>
<dbReference type="Gene3D" id="3.30.420.10">
    <property type="entry name" value="Ribonuclease H-like superfamily/Ribonuclease H"/>
    <property type="match status" value="1"/>
</dbReference>
<dbReference type="InterPro" id="IPR043502">
    <property type="entry name" value="DNA/RNA_pol_sf"/>
</dbReference>
<dbReference type="GO" id="GO:0003676">
    <property type="term" value="F:nucleic acid binding"/>
    <property type="evidence" value="ECO:0007669"/>
    <property type="project" value="InterPro"/>
</dbReference>
<dbReference type="AlphaFoldDB" id="A0A9R0IL76"/>
<dbReference type="InterPro" id="IPR002156">
    <property type="entry name" value="RNaseH_domain"/>
</dbReference>